<dbReference type="InterPro" id="IPR001138">
    <property type="entry name" value="Zn2Cys6_DnaBD"/>
</dbReference>
<name>A0ABR4DV01_9PEZI</name>
<protein>
    <recommendedName>
        <fullName evidence="2">Zn(2)-C6 fungal-type domain-containing protein</fullName>
    </recommendedName>
</protein>
<dbReference type="PANTHER" id="PTHR47657:SF7">
    <property type="entry name" value="STEROL REGULATORY ELEMENT-BINDING PROTEIN ECM22"/>
    <property type="match status" value="1"/>
</dbReference>
<comment type="caution">
    <text evidence="3">The sequence shown here is derived from an EMBL/GenBank/DDBJ whole genome shotgun (WGS) entry which is preliminary data.</text>
</comment>
<dbReference type="InterPro" id="IPR036864">
    <property type="entry name" value="Zn2-C6_fun-type_DNA-bd_sf"/>
</dbReference>
<dbReference type="InterPro" id="IPR052400">
    <property type="entry name" value="Zn2-C6_fungal_TF"/>
</dbReference>
<gene>
    <name evidence="3" type="ORF">FJTKL_03594</name>
</gene>
<organism evidence="3 4">
    <name type="scientific">Diaporthe vaccinii</name>
    <dbReference type="NCBI Taxonomy" id="105482"/>
    <lineage>
        <taxon>Eukaryota</taxon>
        <taxon>Fungi</taxon>
        <taxon>Dikarya</taxon>
        <taxon>Ascomycota</taxon>
        <taxon>Pezizomycotina</taxon>
        <taxon>Sordariomycetes</taxon>
        <taxon>Sordariomycetidae</taxon>
        <taxon>Diaporthales</taxon>
        <taxon>Diaporthaceae</taxon>
        <taxon>Diaporthe</taxon>
        <taxon>Diaporthe eres species complex</taxon>
    </lineage>
</organism>
<proteinExistence type="predicted"/>
<evidence type="ECO:0000313" key="4">
    <source>
        <dbReference type="Proteomes" id="UP001600888"/>
    </source>
</evidence>
<dbReference type="CDD" id="cd00067">
    <property type="entry name" value="GAL4"/>
    <property type="match status" value="1"/>
</dbReference>
<dbReference type="Proteomes" id="UP001600888">
    <property type="component" value="Unassembled WGS sequence"/>
</dbReference>
<evidence type="ECO:0000256" key="1">
    <source>
        <dbReference type="ARBA" id="ARBA00023242"/>
    </source>
</evidence>
<keyword evidence="1" id="KW-0539">Nucleus</keyword>
<accession>A0ABR4DV01</accession>
<sequence>MNSGTKPSHATRHIEAIPPKEPYWLRDLQVTESQGCCKCDESKPACGNCIKHNVECDFLTVASQAPSASPGPSGGLDMQSLELLHNFTTRTFATLSDSIMIRDFYRVSAVQLGLQCDYIMRAVLAVSALHLAYHRPEMRDHYRSLAMVHHKVASRDAMALMAHSDPSTAEKVFLFSVLTIYFALACPRKGDGALLVGESGYPEWMFLLQGTRAFIRILGSCVDGHMAPLFNHGADRWLAREPNAEPASRVHEHLDSMRSIIALRQADLDLRSTYLRAIDELAKSFSLFDGVGGGHCDMTDAFVWIFEVVDDLLPLLREPTQESVAIFAFFTVILRRLEKHWWLRGRADHLIAKSYNLLDEEHRLWIQWPLQEIGYVT</sequence>
<feature type="domain" description="Zn(2)-C6 fungal-type" evidence="2">
    <location>
        <begin position="38"/>
        <end position="62"/>
    </location>
</feature>
<reference evidence="3 4" key="1">
    <citation type="submission" date="2024-03" db="EMBL/GenBank/DDBJ databases">
        <title>A high-quality draft genome sequence of Diaporthe vaccinii, a causative agent of upright dieback and viscid rot disease in cranberry plants.</title>
        <authorList>
            <person name="Sarrasin M."/>
            <person name="Lang B.F."/>
            <person name="Burger G."/>
        </authorList>
    </citation>
    <scope>NUCLEOTIDE SEQUENCE [LARGE SCALE GENOMIC DNA]</scope>
    <source>
        <strain evidence="3 4">IS7</strain>
    </source>
</reference>
<dbReference type="PANTHER" id="PTHR47657">
    <property type="entry name" value="STEROL REGULATORY ELEMENT-BINDING PROTEIN ECM22"/>
    <property type="match status" value="1"/>
</dbReference>
<dbReference type="Pfam" id="PF00172">
    <property type="entry name" value="Zn_clus"/>
    <property type="match status" value="1"/>
</dbReference>
<keyword evidence="4" id="KW-1185">Reference proteome</keyword>
<dbReference type="Gene3D" id="4.10.240.10">
    <property type="entry name" value="Zn(2)-C6 fungal-type DNA-binding domain"/>
    <property type="match status" value="1"/>
</dbReference>
<evidence type="ECO:0000259" key="2">
    <source>
        <dbReference type="Pfam" id="PF00172"/>
    </source>
</evidence>
<evidence type="ECO:0000313" key="3">
    <source>
        <dbReference type="EMBL" id="KAL2274194.1"/>
    </source>
</evidence>
<dbReference type="EMBL" id="JBAWTH010000164">
    <property type="protein sequence ID" value="KAL2274194.1"/>
    <property type="molecule type" value="Genomic_DNA"/>
</dbReference>